<reference evidence="2 3" key="1">
    <citation type="submission" date="2017-10" db="EMBL/GenBank/DDBJ databases">
        <title>Comparative genomics in systemic dimorphic fungi from Ajellomycetaceae.</title>
        <authorList>
            <person name="Munoz J.F."/>
            <person name="Mcewen J.G."/>
            <person name="Clay O.K."/>
            <person name="Cuomo C.A."/>
        </authorList>
    </citation>
    <scope>NUCLEOTIDE SEQUENCE [LARGE SCALE GENOMIC DNA]</scope>
    <source>
        <strain evidence="2 3">UAMH4076</strain>
    </source>
</reference>
<dbReference type="AlphaFoldDB" id="A0A2B7ZC66"/>
<evidence type="ECO:0000313" key="2">
    <source>
        <dbReference type="EMBL" id="PGH30799.1"/>
    </source>
</evidence>
<gene>
    <name evidence="2" type="ORF">GX50_06427</name>
</gene>
<name>A0A2B7ZC66_9EURO</name>
<dbReference type="EMBL" id="PDND01000155">
    <property type="protein sequence ID" value="PGH30799.1"/>
    <property type="molecule type" value="Genomic_DNA"/>
</dbReference>
<dbReference type="Proteomes" id="UP000226031">
    <property type="component" value="Unassembled WGS sequence"/>
</dbReference>
<accession>A0A2B7ZC66</accession>
<sequence>MSRLNHSFNHFASVIPQTAFRSLLDPEGRRAIASEPKAGHTPDWFNNLPSSAKSFMSHAHVQATAADMSVNGKGGLTSTPMRSKDWE</sequence>
<organism evidence="2 3">
    <name type="scientific">[Emmonsia] crescens</name>
    <dbReference type="NCBI Taxonomy" id="73230"/>
    <lineage>
        <taxon>Eukaryota</taxon>
        <taxon>Fungi</taxon>
        <taxon>Dikarya</taxon>
        <taxon>Ascomycota</taxon>
        <taxon>Pezizomycotina</taxon>
        <taxon>Eurotiomycetes</taxon>
        <taxon>Eurotiomycetidae</taxon>
        <taxon>Onygenales</taxon>
        <taxon>Ajellomycetaceae</taxon>
        <taxon>Emergomyces</taxon>
    </lineage>
</organism>
<keyword evidence="3" id="KW-1185">Reference proteome</keyword>
<evidence type="ECO:0000256" key="1">
    <source>
        <dbReference type="SAM" id="MobiDB-lite"/>
    </source>
</evidence>
<proteinExistence type="predicted"/>
<comment type="caution">
    <text evidence="2">The sequence shown here is derived from an EMBL/GenBank/DDBJ whole genome shotgun (WGS) entry which is preliminary data.</text>
</comment>
<protein>
    <submittedName>
        <fullName evidence="2">Uncharacterized protein</fullName>
    </submittedName>
</protein>
<feature type="region of interest" description="Disordered" evidence="1">
    <location>
        <begin position="66"/>
        <end position="87"/>
    </location>
</feature>
<evidence type="ECO:0000313" key="3">
    <source>
        <dbReference type="Proteomes" id="UP000226031"/>
    </source>
</evidence>